<name>A0A7Y0AIB7_9BACT</name>
<accession>A0A7Y0AIB7</accession>
<dbReference type="Proteomes" id="UP000559626">
    <property type="component" value="Unassembled WGS sequence"/>
</dbReference>
<dbReference type="PANTHER" id="PTHR43976">
    <property type="entry name" value="SHORT CHAIN DEHYDROGENASE"/>
    <property type="match status" value="1"/>
</dbReference>
<keyword evidence="5" id="KW-1185">Reference proteome</keyword>
<reference evidence="4 5" key="1">
    <citation type="submission" date="2020-04" db="EMBL/GenBank/DDBJ databases">
        <title>Hymenobacter polaris sp. nov., isolated from Arctic soil.</title>
        <authorList>
            <person name="Dahal R.H."/>
        </authorList>
    </citation>
    <scope>NUCLEOTIDE SEQUENCE [LARGE SCALE GENOMIC DNA]</scope>
    <source>
        <strain evidence="4 5">RP-2-7</strain>
    </source>
</reference>
<dbReference type="PANTHER" id="PTHR43976:SF16">
    <property type="entry name" value="SHORT-CHAIN DEHYDROGENASE_REDUCTASE FAMILY PROTEIN"/>
    <property type="match status" value="1"/>
</dbReference>
<dbReference type="NCBIfam" id="NF004826">
    <property type="entry name" value="PRK06182.1"/>
    <property type="match status" value="1"/>
</dbReference>
<dbReference type="Gene3D" id="3.40.50.720">
    <property type="entry name" value="NAD(P)-binding Rossmann-like Domain"/>
    <property type="match status" value="1"/>
</dbReference>
<evidence type="ECO:0000313" key="4">
    <source>
        <dbReference type="EMBL" id="NML67909.1"/>
    </source>
</evidence>
<evidence type="ECO:0000256" key="3">
    <source>
        <dbReference type="RuleBase" id="RU000363"/>
    </source>
</evidence>
<dbReference type="PRINTS" id="PR00080">
    <property type="entry name" value="SDRFAMILY"/>
</dbReference>
<dbReference type="GO" id="GO:0016491">
    <property type="term" value="F:oxidoreductase activity"/>
    <property type="evidence" value="ECO:0007669"/>
    <property type="project" value="UniProtKB-KW"/>
</dbReference>
<dbReference type="CDD" id="cd05374">
    <property type="entry name" value="17beta-HSD-like_SDR_c"/>
    <property type="match status" value="1"/>
</dbReference>
<dbReference type="PRINTS" id="PR00081">
    <property type="entry name" value="GDHRDH"/>
</dbReference>
<proteinExistence type="inferred from homology"/>
<comment type="caution">
    <text evidence="4">The sequence shown here is derived from an EMBL/GenBank/DDBJ whole genome shotgun (WGS) entry which is preliminary data.</text>
</comment>
<dbReference type="AlphaFoldDB" id="A0A7Y0AIB7"/>
<protein>
    <submittedName>
        <fullName evidence="4">SDR family NAD(P)-dependent oxidoreductase</fullName>
    </submittedName>
</protein>
<dbReference type="RefSeq" id="WP_169533616.1">
    <property type="nucleotide sequence ID" value="NZ_JABBGH010000004.1"/>
</dbReference>
<dbReference type="InterPro" id="IPR051911">
    <property type="entry name" value="SDR_oxidoreductase"/>
</dbReference>
<keyword evidence="2" id="KW-0560">Oxidoreductase</keyword>
<dbReference type="SUPFAM" id="SSF51735">
    <property type="entry name" value="NAD(P)-binding Rossmann-fold domains"/>
    <property type="match status" value="1"/>
</dbReference>
<evidence type="ECO:0000256" key="2">
    <source>
        <dbReference type="ARBA" id="ARBA00023002"/>
    </source>
</evidence>
<evidence type="ECO:0000313" key="5">
    <source>
        <dbReference type="Proteomes" id="UP000559626"/>
    </source>
</evidence>
<organism evidence="4 5">
    <name type="scientific">Hymenobacter polaris</name>
    <dbReference type="NCBI Taxonomy" id="2682546"/>
    <lineage>
        <taxon>Bacteria</taxon>
        <taxon>Pseudomonadati</taxon>
        <taxon>Bacteroidota</taxon>
        <taxon>Cytophagia</taxon>
        <taxon>Cytophagales</taxon>
        <taxon>Hymenobacteraceae</taxon>
        <taxon>Hymenobacter</taxon>
    </lineage>
</organism>
<dbReference type="InterPro" id="IPR002347">
    <property type="entry name" value="SDR_fam"/>
</dbReference>
<sequence length="270" mass="28887">MQRVILLTGASAGMGKVTAKLLAAHGHRVFAAARRVEHMQDLVPLGITPLALDVTDEQSRHHAVEQVLAATGHLDVLINNAGFGRYGAVEDVPLAEARRQFEVNLFGAAQLIQLVLPGMRAQHGGRIINISSIGGKMATPYGGWYHASKFALEGLSDSLRNEVKPFGIEVVVIEPGGVKSEWAGIATGSLLETSASTAYATGARQFARSAEAAEAKGADPAVIARLVLQAVETKQPRTRYVGGYLARPILWLRALLPDRLFDRLITSQLA</sequence>
<comment type="similarity">
    <text evidence="1 3">Belongs to the short-chain dehydrogenases/reductases (SDR) family.</text>
</comment>
<gene>
    <name evidence="4" type="ORF">HHL22_22135</name>
</gene>
<dbReference type="EMBL" id="JABBGH010000004">
    <property type="protein sequence ID" value="NML67909.1"/>
    <property type="molecule type" value="Genomic_DNA"/>
</dbReference>
<dbReference type="Pfam" id="PF00106">
    <property type="entry name" value="adh_short"/>
    <property type="match status" value="1"/>
</dbReference>
<evidence type="ECO:0000256" key="1">
    <source>
        <dbReference type="ARBA" id="ARBA00006484"/>
    </source>
</evidence>
<dbReference type="InterPro" id="IPR036291">
    <property type="entry name" value="NAD(P)-bd_dom_sf"/>
</dbReference>